<dbReference type="InterPro" id="IPR007238">
    <property type="entry name" value="DNA_primase_lsu_euk/arc"/>
</dbReference>
<feature type="binding site" evidence="10">
    <location>
        <position position="371"/>
    </location>
    <ligand>
        <name>[4Fe-4S] cluster</name>
        <dbReference type="ChEBI" id="CHEBI:49883"/>
    </ligand>
</feature>
<dbReference type="PIRSF" id="PIRSF009449">
    <property type="entry name" value="DNA_primase_large_subunit"/>
    <property type="match status" value="1"/>
</dbReference>
<evidence type="ECO:0000256" key="5">
    <source>
        <dbReference type="ARBA" id="ARBA00022723"/>
    </source>
</evidence>
<sequence length="507" mass="55053">MQSVVSRSHDSGSGRPQTNSSGLSMYEQQPTTELTLYDFEVVALNRLRVLKAIETAKAKTAKPEELDALLKVQTNKHLGGKLLTEEARRNDAISHHILRLAYCQSEEKRRWFIAQETALFRWRLQKQSAEQVADFMRKSDMSLEQIDDEERETLARDLAAVWATMKTTSGVTDAEWAGRLAHEPVFKVPFTQALELVASRRALVRGGFAYVPRERLTHIIVGRFRTRLSLGLVQASKALPAVLRDERLGPVLGNMSKAYLGPQYGEQGGALAGAQVRAVEVAGLAGTSFPLCMSALQSALSGASHLKHEGRMQYGLFLKGIGLGLEEAMVFWQGHFTKKMTAEEFVKRYAYNIRHNYGKEGKRANYTPYSCVRIIMGTPPGAGEVHGCPYRHWDPTNVRKALVSRGLSGAQVERVMASVKERNFQIACRNEFEARMGLEDDSVGQHPNGYFEACQRVIKDKAGASGAAAAASAGASADGAPAAPAPAPAASAAASSGGFSAASGAVA</sequence>
<evidence type="ECO:0000256" key="10">
    <source>
        <dbReference type="PIRSR" id="PIRSR009449-1"/>
    </source>
</evidence>
<keyword evidence="4 9" id="KW-0235">DNA replication</keyword>
<dbReference type="GO" id="GO:0051539">
    <property type="term" value="F:4 iron, 4 sulfur cluster binding"/>
    <property type="evidence" value="ECO:0007669"/>
    <property type="project" value="UniProtKB-UniRule"/>
</dbReference>
<dbReference type="Pfam" id="PF04104">
    <property type="entry name" value="DNA_primase_lrg"/>
    <property type="match status" value="1"/>
</dbReference>
<evidence type="ECO:0000256" key="4">
    <source>
        <dbReference type="ARBA" id="ARBA00022705"/>
    </source>
</evidence>
<name>A0A5A8CXS7_CAFRO</name>
<dbReference type="GO" id="GO:0005658">
    <property type="term" value="C:alpha DNA polymerase:primase complex"/>
    <property type="evidence" value="ECO:0007669"/>
    <property type="project" value="TreeGrafter"/>
</dbReference>
<evidence type="ECO:0000256" key="11">
    <source>
        <dbReference type="SAM" id="MobiDB-lite"/>
    </source>
</evidence>
<dbReference type="GO" id="GO:0046872">
    <property type="term" value="F:metal ion binding"/>
    <property type="evidence" value="ECO:0007669"/>
    <property type="project" value="UniProtKB-UniRule"/>
</dbReference>
<dbReference type="CDD" id="cd07322">
    <property type="entry name" value="PriL_PriS_Eukaryotic"/>
    <property type="match status" value="1"/>
</dbReference>
<dbReference type="PANTHER" id="PTHR10537">
    <property type="entry name" value="DNA PRIMASE LARGE SUBUNIT"/>
    <property type="match status" value="1"/>
</dbReference>
<accession>A0A5A8CXS7</accession>
<feature type="compositionally biased region" description="Polar residues" evidence="11">
    <location>
        <begin position="14"/>
        <end position="26"/>
    </location>
</feature>
<dbReference type="Pfam" id="PF26466">
    <property type="entry name" value="DNA_primase_lrg_N"/>
    <property type="match status" value="1"/>
</dbReference>
<dbReference type="AlphaFoldDB" id="A0A5A8CXS7"/>
<dbReference type="PANTHER" id="PTHR10537:SF3">
    <property type="entry name" value="DNA PRIMASE LARGE SUBUNIT"/>
    <property type="match status" value="1"/>
</dbReference>
<evidence type="ECO:0000313" key="13">
    <source>
        <dbReference type="EMBL" id="KAA0157846.1"/>
    </source>
</evidence>
<dbReference type="GO" id="GO:0006270">
    <property type="term" value="P:DNA replication initiation"/>
    <property type="evidence" value="ECO:0007669"/>
    <property type="project" value="TreeGrafter"/>
</dbReference>
<evidence type="ECO:0000256" key="3">
    <source>
        <dbReference type="ARBA" id="ARBA00022515"/>
    </source>
</evidence>
<dbReference type="InterPro" id="IPR016558">
    <property type="entry name" value="DNA_primase_lsu_euk"/>
</dbReference>
<feature type="binding site" evidence="10">
    <location>
        <position position="428"/>
    </location>
    <ligand>
        <name>[4Fe-4S] cluster</name>
        <dbReference type="ChEBI" id="CHEBI:49883"/>
    </ligand>
</feature>
<evidence type="ECO:0000313" key="14">
    <source>
        <dbReference type="Proteomes" id="UP000324907"/>
    </source>
</evidence>
<comment type="function">
    <text evidence="9">DNA primase is the polymerase that synthesizes small RNA primers for the Okazaki fragments made during discontinuous DNA replication.</text>
</comment>
<dbReference type="Gene3D" id="1.20.930.80">
    <property type="match status" value="1"/>
</dbReference>
<dbReference type="InterPro" id="IPR058560">
    <property type="entry name" value="DNA_primase_C"/>
</dbReference>
<feature type="binding site" evidence="10">
    <location>
        <position position="388"/>
    </location>
    <ligand>
        <name>[4Fe-4S] cluster</name>
        <dbReference type="ChEBI" id="CHEBI:49883"/>
    </ligand>
</feature>
<dbReference type="GO" id="GO:0006269">
    <property type="term" value="P:DNA replication, synthesis of primer"/>
    <property type="evidence" value="ECO:0007669"/>
    <property type="project" value="UniProtKB-KW"/>
</dbReference>
<evidence type="ECO:0000256" key="2">
    <source>
        <dbReference type="ARBA" id="ARBA00022485"/>
    </source>
</evidence>
<reference evidence="13 14" key="1">
    <citation type="submission" date="2019-07" db="EMBL/GenBank/DDBJ databases">
        <title>Genomes of Cafeteria roenbergensis.</title>
        <authorList>
            <person name="Fischer M.G."/>
            <person name="Hackl T."/>
            <person name="Roman M."/>
        </authorList>
    </citation>
    <scope>NUCLEOTIDE SEQUENCE [LARGE SCALE GENOMIC DNA]</scope>
    <source>
        <strain evidence="13 14">RCC970-E3</strain>
    </source>
</reference>
<comment type="similarity">
    <text evidence="1 9">Belongs to the eukaryotic-type primase large subunit family.</text>
</comment>
<feature type="domain" description="DNA primase large subunit C-terminal" evidence="12">
    <location>
        <begin position="285"/>
        <end position="451"/>
    </location>
</feature>
<keyword evidence="6 9" id="KW-0408">Iron</keyword>
<evidence type="ECO:0000256" key="9">
    <source>
        <dbReference type="PIRNR" id="PIRNR009449"/>
    </source>
</evidence>
<proteinExistence type="inferred from homology"/>
<dbReference type="GO" id="GO:0003677">
    <property type="term" value="F:DNA binding"/>
    <property type="evidence" value="ECO:0007669"/>
    <property type="project" value="UniProtKB-UniRule"/>
</dbReference>
<protein>
    <recommendedName>
        <fullName evidence="9">DNA primase large subunit</fullName>
    </recommendedName>
</protein>
<evidence type="ECO:0000256" key="6">
    <source>
        <dbReference type="ARBA" id="ARBA00023004"/>
    </source>
</evidence>
<keyword evidence="5 9" id="KW-0479">Metal-binding</keyword>
<gene>
    <name evidence="13" type="ORF">FNF28_06490</name>
</gene>
<keyword evidence="7 9" id="KW-0411">Iron-sulfur</keyword>
<keyword evidence="2 9" id="KW-0004">4Fe-4S</keyword>
<keyword evidence="3 9" id="KW-0639">Primosome</keyword>
<feature type="binding site" evidence="10">
    <location>
        <position position="292"/>
    </location>
    <ligand>
        <name>[4Fe-4S] cluster</name>
        <dbReference type="ChEBI" id="CHEBI:49883"/>
    </ligand>
</feature>
<evidence type="ECO:0000256" key="1">
    <source>
        <dbReference type="ARBA" id="ARBA00010564"/>
    </source>
</evidence>
<keyword evidence="8 9" id="KW-0238">DNA-binding</keyword>
<comment type="caution">
    <text evidence="13">The sequence shown here is derived from an EMBL/GenBank/DDBJ whole genome shotgun (WGS) entry which is preliminary data.</text>
</comment>
<dbReference type="EMBL" id="VLTL01000164">
    <property type="protein sequence ID" value="KAA0157846.1"/>
    <property type="molecule type" value="Genomic_DNA"/>
</dbReference>
<evidence type="ECO:0000256" key="7">
    <source>
        <dbReference type="ARBA" id="ARBA00023014"/>
    </source>
</evidence>
<feature type="region of interest" description="Disordered" evidence="11">
    <location>
        <begin position="476"/>
        <end position="507"/>
    </location>
</feature>
<dbReference type="Proteomes" id="UP000324907">
    <property type="component" value="Unassembled WGS sequence"/>
</dbReference>
<evidence type="ECO:0000259" key="12">
    <source>
        <dbReference type="Pfam" id="PF04104"/>
    </source>
</evidence>
<organism evidence="13 14">
    <name type="scientific">Cafeteria roenbergensis</name>
    <name type="common">Marine flagellate</name>
    <dbReference type="NCBI Taxonomy" id="33653"/>
    <lineage>
        <taxon>Eukaryota</taxon>
        <taxon>Sar</taxon>
        <taxon>Stramenopiles</taxon>
        <taxon>Bigyra</taxon>
        <taxon>Opalozoa</taxon>
        <taxon>Bicosoecida</taxon>
        <taxon>Cafeteriaceae</taxon>
        <taxon>Cafeteria</taxon>
    </lineage>
</organism>
<evidence type="ECO:0000256" key="8">
    <source>
        <dbReference type="ARBA" id="ARBA00023125"/>
    </source>
</evidence>
<comment type="cofactor">
    <cofactor evidence="9">
        <name>[4Fe-4S] cluster</name>
        <dbReference type="ChEBI" id="CHEBI:49883"/>
    </cofactor>
    <text evidence="9">Binds 1 [4Fe-4S] cluster.</text>
</comment>
<feature type="region of interest" description="Disordered" evidence="11">
    <location>
        <begin position="1"/>
        <end position="26"/>
    </location>
</feature>